<evidence type="ECO:0000313" key="2">
    <source>
        <dbReference type="Proteomes" id="UP000011717"/>
    </source>
</evidence>
<protein>
    <submittedName>
        <fullName evidence="1">Uncharacterized protein</fullName>
    </submittedName>
</protein>
<organism evidence="1 2">
    <name type="scientific">Pacificimonas flava</name>
    <dbReference type="NCBI Taxonomy" id="1234595"/>
    <lineage>
        <taxon>Bacteria</taxon>
        <taxon>Pseudomonadati</taxon>
        <taxon>Pseudomonadota</taxon>
        <taxon>Alphaproteobacteria</taxon>
        <taxon>Sphingomonadales</taxon>
        <taxon>Sphingosinicellaceae</taxon>
        <taxon>Pacificimonas</taxon>
    </lineage>
</organism>
<name>M2U181_9SPHN</name>
<reference evidence="1 2" key="1">
    <citation type="journal article" date="2013" name="Genome Announc.">
        <title>Draft Genome Sequence of Strain JLT2015T, Belonging to the Family Sphingomonadaceae of the Alphaproteobacteria.</title>
        <authorList>
            <person name="Tang K."/>
            <person name="Liu K."/>
            <person name="Li S."/>
            <person name="Jiao N."/>
        </authorList>
    </citation>
    <scope>NUCLEOTIDE SEQUENCE [LARGE SCALE GENOMIC DNA]</scope>
    <source>
        <strain evidence="1 2">JLT2015</strain>
    </source>
</reference>
<accession>M2U181</accession>
<dbReference type="EMBL" id="AMRV01000028">
    <property type="protein sequence ID" value="EMD81588.1"/>
    <property type="molecule type" value="Genomic_DNA"/>
</dbReference>
<sequence length="45" mass="5135">MQYGLFGNKIARGASDEVKRKREIRRSLAEHCRLTFLAVWVALSG</sequence>
<gene>
    <name evidence="1" type="ORF">C725_3045</name>
</gene>
<dbReference type="Proteomes" id="UP000011717">
    <property type="component" value="Unassembled WGS sequence"/>
</dbReference>
<dbReference type="AlphaFoldDB" id="M2U181"/>
<evidence type="ECO:0000313" key="1">
    <source>
        <dbReference type="EMBL" id="EMD81588.1"/>
    </source>
</evidence>
<proteinExistence type="predicted"/>
<keyword evidence="2" id="KW-1185">Reference proteome</keyword>
<comment type="caution">
    <text evidence="1">The sequence shown here is derived from an EMBL/GenBank/DDBJ whole genome shotgun (WGS) entry which is preliminary data.</text>
</comment>